<gene>
    <name evidence="3" type="ORF">DAPPUDRAFT_306745</name>
</gene>
<evidence type="ECO:0000256" key="1">
    <source>
        <dbReference type="SAM" id="Phobius"/>
    </source>
</evidence>
<feature type="transmembrane region" description="Helical" evidence="1">
    <location>
        <begin position="35"/>
        <end position="68"/>
    </location>
</feature>
<evidence type="ECO:0000256" key="2">
    <source>
        <dbReference type="SAM" id="SignalP"/>
    </source>
</evidence>
<dbReference type="InParanoid" id="E9GYE6"/>
<dbReference type="AlphaFoldDB" id="E9GYE6"/>
<organism evidence="3 4">
    <name type="scientific">Daphnia pulex</name>
    <name type="common">Water flea</name>
    <dbReference type="NCBI Taxonomy" id="6669"/>
    <lineage>
        <taxon>Eukaryota</taxon>
        <taxon>Metazoa</taxon>
        <taxon>Ecdysozoa</taxon>
        <taxon>Arthropoda</taxon>
        <taxon>Crustacea</taxon>
        <taxon>Branchiopoda</taxon>
        <taxon>Diplostraca</taxon>
        <taxon>Cladocera</taxon>
        <taxon>Anomopoda</taxon>
        <taxon>Daphniidae</taxon>
        <taxon>Daphnia</taxon>
    </lineage>
</organism>
<dbReference type="Proteomes" id="UP000000305">
    <property type="component" value="Unassembled WGS sequence"/>
</dbReference>
<dbReference type="EMBL" id="GL732575">
    <property type="protein sequence ID" value="EFX75489.1"/>
    <property type="molecule type" value="Genomic_DNA"/>
</dbReference>
<feature type="signal peptide" evidence="2">
    <location>
        <begin position="1"/>
        <end position="20"/>
    </location>
</feature>
<feature type="chain" id="PRO_5003237849" evidence="2">
    <location>
        <begin position="21"/>
        <end position="76"/>
    </location>
</feature>
<protein>
    <submittedName>
        <fullName evidence="3">Uncharacterized protein</fullName>
    </submittedName>
</protein>
<sequence>MGCLCSILSLACCGAKVVGAAVFSILGSVMSGIGVGFAVVAGGVAVVNAFASGALVTVATAVLAYVGIRFVIRCLR</sequence>
<evidence type="ECO:0000313" key="4">
    <source>
        <dbReference type="Proteomes" id="UP000000305"/>
    </source>
</evidence>
<keyword evidence="2" id="KW-0732">Signal</keyword>
<reference evidence="3 4" key="1">
    <citation type="journal article" date="2011" name="Science">
        <title>The ecoresponsive genome of Daphnia pulex.</title>
        <authorList>
            <person name="Colbourne J.K."/>
            <person name="Pfrender M.E."/>
            <person name="Gilbert D."/>
            <person name="Thomas W.K."/>
            <person name="Tucker A."/>
            <person name="Oakley T.H."/>
            <person name="Tokishita S."/>
            <person name="Aerts A."/>
            <person name="Arnold G.J."/>
            <person name="Basu M.K."/>
            <person name="Bauer D.J."/>
            <person name="Caceres C.E."/>
            <person name="Carmel L."/>
            <person name="Casola C."/>
            <person name="Choi J.H."/>
            <person name="Detter J.C."/>
            <person name="Dong Q."/>
            <person name="Dusheyko S."/>
            <person name="Eads B.D."/>
            <person name="Frohlich T."/>
            <person name="Geiler-Samerotte K.A."/>
            <person name="Gerlach D."/>
            <person name="Hatcher P."/>
            <person name="Jogdeo S."/>
            <person name="Krijgsveld J."/>
            <person name="Kriventseva E.V."/>
            <person name="Kultz D."/>
            <person name="Laforsch C."/>
            <person name="Lindquist E."/>
            <person name="Lopez J."/>
            <person name="Manak J.R."/>
            <person name="Muller J."/>
            <person name="Pangilinan J."/>
            <person name="Patwardhan R.P."/>
            <person name="Pitluck S."/>
            <person name="Pritham E.J."/>
            <person name="Rechtsteiner A."/>
            <person name="Rho M."/>
            <person name="Rogozin I.B."/>
            <person name="Sakarya O."/>
            <person name="Salamov A."/>
            <person name="Schaack S."/>
            <person name="Shapiro H."/>
            <person name="Shiga Y."/>
            <person name="Skalitzky C."/>
            <person name="Smith Z."/>
            <person name="Souvorov A."/>
            <person name="Sung W."/>
            <person name="Tang Z."/>
            <person name="Tsuchiya D."/>
            <person name="Tu H."/>
            <person name="Vos H."/>
            <person name="Wang M."/>
            <person name="Wolf Y.I."/>
            <person name="Yamagata H."/>
            <person name="Yamada T."/>
            <person name="Ye Y."/>
            <person name="Shaw J.R."/>
            <person name="Andrews J."/>
            <person name="Crease T.J."/>
            <person name="Tang H."/>
            <person name="Lucas S.M."/>
            <person name="Robertson H.M."/>
            <person name="Bork P."/>
            <person name="Koonin E.V."/>
            <person name="Zdobnov E.M."/>
            <person name="Grigoriev I.V."/>
            <person name="Lynch M."/>
            <person name="Boore J.L."/>
        </authorList>
    </citation>
    <scope>NUCLEOTIDE SEQUENCE [LARGE SCALE GENOMIC DNA]</scope>
</reference>
<dbReference type="HOGENOM" id="CLU_2656994_0_0_1"/>
<name>E9GYE6_DAPPU</name>
<keyword evidence="1" id="KW-1133">Transmembrane helix</keyword>
<dbReference type="KEGG" id="dpx:DAPPUDRAFT_306745"/>
<keyword evidence="1" id="KW-0812">Transmembrane</keyword>
<accession>E9GYE6</accession>
<proteinExistence type="predicted"/>
<evidence type="ECO:0000313" key="3">
    <source>
        <dbReference type="EMBL" id="EFX75489.1"/>
    </source>
</evidence>
<keyword evidence="1" id="KW-0472">Membrane</keyword>
<keyword evidence="4" id="KW-1185">Reference proteome</keyword>